<reference evidence="2 3" key="1">
    <citation type="submission" date="2018-06" db="EMBL/GenBank/DDBJ databases">
        <title>Streptacidiphilus pinicola sp. nov., isolated from pine grove soil.</title>
        <authorList>
            <person name="Roh S.G."/>
            <person name="Park S."/>
            <person name="Kim M.-K."/>
            <person name="Yun B.-R."/>
            <person name="Park J."/>
            <person name="Kim M.J."/>
            <person name="Kim Y.S."/>
            <person name="Kim S.B."/>
        </authorList>
    </citation>
    <scope>NUCLEOTIDE SEQUENCE [LARGE SCALE GENOMIC DNA]</scope>
    <source>
        <strain evidence="2 3">MMS16-CNU450</strain>
    </source>
</reference>
<dbReference type="Proteomes" id="UP000248889">
    <property type="component" value="Unassembled WGS sequence"/>
</dbReference>
<dbReference type="OrthoDB" id="3831512at2"/>
<feature type="region of interest" description="Disordered" evidence="1">
    <location>
        <begin position="1"/>
        <end position="75"/>
    </location>
</feature>
<accession>A0A2X0IUL0</accession>
<gene>
    <name evidence="2" type="ORF">DN069_33940</name>
</gene>
<evidence type="ECO:0008006" key="4">
    <source>
        <dbReference type="Google" id="ProtNLM"/>
    </source>
</evidence>
<dbReference type="AlphaFoldDB" id="A0A2X0IUL0"/>
<dbReference type="InterPro" id="IPR026496">
    <property type="entry name" value="GRASP_targ"/>
</dbReference>
<evidence type="ECO:0000313" key="2">
    <source>
        <dbReference type="EMBL" id="RAG81246.1"/>
    </source>
</evidence>
<feature type="compositionally biased region" description="Polar residues" evidence="1">
    <location>
        <begin position="44"/>
        <end position="57"/>
    </location>
</feature>
<dbReference type="InterPro" id="IPR025843">
    <property type="entry name" value="Actino_peptide"/>
</dbReference>
<sequence length="75" mass="8109">MEPMRNNSGGQAYRHAGLDPETQTSIYLDEQGLPIPAWDGKHGTSVNTYPPTQISKDGQQDPDSGHDAQQDQGGD</sequence>
<comment type="caution">
    <text evidence="2">The sequence shown here is derived from an EMBL/GenBank/DDBJ whole genome shotgun (WGS) entry which is preliminary data.</text>
</comment>
<dbReference type="Pfam" id="PF14408">
    <property type="entry name" value="Actino_peptide"/>
    <property type="match status" value="1"/>
</dbReference>
<evidence type="ECO:0000256" key="1">
    <source>
        <dbReference type="SAM" id="MobiDB-lite"/>
    </source>
</evidence>
<organism evidence="2 3">
    <name type="scientific">Streptacidiphilus pinicola</name>
    <dbReference type="NCBI Taxonomy" id="2219663"/>
    <lineage>
        <taxon>Bacteria</taxon>
        <taxon>Bacillati</taxon>
        <taxon>Actinomycetota</taxon>
        <taxon>Actinomycetes</taxon>
        <taxon>Kitasatosporales</taxon>
        <taxon>Streptomycetaceae</taxon>
        <taxon>Streptacidiphilus</taxon>
    </lineage>
</organism>
<keyword evidence="3" id="KW-1185">Reference proteome</keyword>
<proteinExistence type="predicted"/>
<feature type="compositionally biased region" description="Polar residues" evidence="1">
    <location>
        <begin position="1"/>
        <end position="10"/>
    </location>
</feature>
<name>A0A2X0IUL0_9ACTN</name>
<dbReference type="NCBIfam" id="TIGR04186">
    <property type="entry name" value="GRASP_targ"/>
    <property type="match status" value="1"/>
</dbReference>
<dbReference type="EMBL" id="QKYN01000171">
    <property type="protein sequence ID" value="RAG81246.1"/>
    <property type="molecule type" value="Genomic_DNA"/>
</dbReference>
<evidence type="ECO:0000313" key="3">
    <source>
        <dbReference type="Proteomes" id="UP000248889"/>
    </source>
</evidence>
<protein>
    <recommendedName>
        <fullName evidence="4">ATP-grasp-modified RiPP</fullName>
    </recommendedName>
</protein>